<gene>
    <name evidence="1" type="ORF">JFN94_26010</name>
</gene>
<proteinExistence type="predicted"/>
<dbReference type="KEGG" id="bann:JFN94_26010"/>
<evidence type="ECO:0000313" key="2">
    <source>
        <dbReference type="Proteomes" id="UP000596205"/>
    </source>
</evidence>
<reference evidence="1 2" key="1">
    <citation type="submission" date="2020-12" db="EMBL/GenBank/DDBJ databases">
        <title>Complete genome sequence of Burkholderia anthina BJQ0011.</title>
        <authorList>
            <person name="Xu Y."/>
        </authorList>
    </citation>
    <scope>NUCLEOTIDE SEQUENCE [LARGE SCALE GENOMIC DNA]</scope>
    <source>
        <strain evidence="1 2">BJQ0011</strain>
    </source>
</reference>
<dbReference type="Proteomes" id="UP000596205">
    <property type="component" value="Chromosome 2"/>
</dbReference>
<dbReference type="RefSeq" id="WP_199568828.1">
    <property type="nucleotide sequence ID" value="NZ_CP066770.1"/>
</dbReference>
<dbReference type="EMBL" id="CP066770">
    <property type="protein sequence ID" value="QQK04786.1"/>
    <property type="molecule type" value="Genomic_DNA"/>
</dbReference>
<accession>A0A7T7AJC0</accession>
<dbReference type="AlphaFoldDB" id="A0A7T7AJC0"/>
<organism evidence="1 2">
    <name type="scientific">Burkholderia anthina</name>
    <dbReference type="NCBI Taxonomy" id="179879"/>
    <lineage>
        <taxon>Bacteria</taxon>
        <taxon>Pseudomonadati</taxon>
        <taxon>Pseudomonadota</taxon>
        <taxon>Betaproteobacteria</taxon>
        <taxon>Burkholderiales</taxon>
        <taxon>Burkholderiaceae</taxon>
        <taxon>Burkholderia</taxon>
        <taxon>Burkholderia cepacia complex</taxon>
    </lineage>
</organism>
<protein>
    <submittedName>
        <fullName evidence="1">Uncharacterized protein</fullName>
    </submittedName>
</protein>
<sequence length="100" mass="10678">MTKYFVAVRNDSSIHALLKTLNADRTNPPVLPIGEPGSDEFVLIRCTSVETTAFGLLHFVPEPESSPEGSAPIAAATIPLHLLAWIAEAPDSSAAELRIL</sequence>
<evidence type="ECO:0000313" key="1">
    <source>
        <dbReference type="EMBL" id="QQK04786.1"/>
    </source>
</evidence>
<name>A0A7T7AJC0_9BURK</name>